<dbReference type="InterPro" id="IPR037070">
    <property type="entry name" value="Formiminotransferase_C_sf"/>
</dbReference>
<proteinExistence type="predicted"/>
<evidence type="ECO:0000256" key="3">
    <source>
        <dbReference type="ARBA" id="ARBA00012252"/>
    </source>
</evidence>
<sequence>MSEARKIVECVVNYSEGRDMDKIEKIVDPYRQAENVKLLNYEADKDYNRVVVTIMGEPEAVKNSVVESVGIAAELIDMTKHEGQHSRMGATDVVPFIPIKNMSMAEAVELAKETAKAINEAHDIPVFLYEKAASTPARENLAKVRKGQFEGMPEKLQDPEWHPDFGKNEIHPTAGVTAVGARMPLVAYNIDLDTQNVEIANKIARAIRHSGGGFRYIKAGGVEIKERGITQVTMNITDYTKTSVYRVFETVKMEAKRYGVNVLGSEVVGLVPMEALIDSAAYYLGLYGFSMDKVIETSLME</sequence>
<keyword evidence="11" id="KW-1185">Reference proteome</keyword>
<keyword evidence="6" id="KW-0369">Histidine metabolism</keyword>
<comment type="caution">
    <text evidence="10">The sequence shown here is derived from an EMBL/GenBank/DDBJ whole genome shotgun (WGS) entry which is preliminary data.</text>
</comment>
<dbReference type="UniPathway" id="UPA00379">
    <property type="reaction ID" value="UER00555"/>
</dbReference>
<dbReference type="GO" id="GO:0019557">
    <property type="term" value="P:L-histidine catabolic process to glutamate and formate"/>
    <property type="evidence" value="ECO:0007669"/>
    <property type="project" value="UniProtKB-UniPathway"/>
</dbReference>
<dbReference type="GO" id="GO:0005542">
    <property type="term" value="F:folic acid binding"/>
    <property type="evidence" value="ECO:0007669"/>
    <property type="project" value="UniProtKB-KW"/>
</dbReference>
<evidence type="ECO:0000313" key="10">
    <source>
        <dbReference type="EMBL" id="PAB59320.1"/>
    </source>
</evidence>
<dbReference type="AlphaFoldDB" id="A0A267MKL2"/>
<gene>
    <name evidence="10" type="primary">ftcD</name>
    <name evidence="10" type="ORF">CCE28_10680</name>
</gene>
<evidence type="ECO:0000256" key="6">
    <source>
        <dbReference type="ARBA" id="ARBA00022808"/>
    </source>
</evidence>
<dbReference type="Proteomes" id="UP000216024">
    <property type="component" value="Unassembled WGS sequence"/>
</dbReference>
<accession>A0A267MKL2</accession>
<dbReference type="RefSeq" id="WP_095133700.1">
    <property type="nucleotide sequence ID" value="NZ_NIBG01000008.1"/>
</dbReference>
<dbReference type="SUPFAM" id="SSF55116">
    <property type="entry name" value="Formiminotransferase domain of formiminotransferase-cyclodeaminase"/>
    <property type="match status" value="2"/>
</dbReference>
<evidence type="ECO:0000259" key="8">
    <source>
        <dbReference type="SMART" id="SM01221"/>
    </source>
</evidence>
<protein>
    <recommendedName>
        <fullName evidence="3">glutamate formimidoyltransferase</fullName>
        <ecNumber evidence="3">2.1.2.5</ecNumber>
    </recommendedName>
</protein>
<reference evidence="10 11" key="1">
    <citation type="submission" date="2017-06" db="EMBL/GenBank/DDBJ databases">
        <title>Draft genome sequence of anaerobic fermentative bacterium Anaeromicrobium sediminis DY2726D isolated from West Pacific Ocean sediments.</title>
        <authorList>
            <person name="Zeng X."/>
        </authorList>
    </citation>
    <scope>NUCLEOTIDE SEQUENCE [LARGE SCALE GENOMIC DNA]</scope>
    <source>
        <strain evidence="10 11">DY2726D</strain>
    </source>
</reference>
<keyword evidence="7" id="KW-0290">Folate-binding</keyword>
<keyword evidence="5 10" id="KW-0808">Transferase</keyword>
<dbReference type="InterPro" id="IPR037064">
    <property type="entry name" value="Formiminotransferase_N_sf"/>
</dbReference>
<name>A0A267MKL2_9FIRM</name>
<dbReference type="GO" id="GO:0030409">
    <property type="term" value="F:glutamate formimidoyltransferase activity"/>
    <property type="evidence" value="ECO:0007669"/>
    <property type="project" value="UniProtKB-EC"/>
</dbReference>
<dbReference type="Gene3D" id="3.30.990.10">
    <property type="entry name" value="Formiminotransferase, N-terminal subdomain"/>
    <property type="match status" value="1"/>
</dbReference>
<dbReference type="InterPro" id="IPR012886">
    <property type="entry name" value="Formiminotransferase_N"/>
</dbReference>
<feature type="domain" description="Formiminotransferase C-terminal subdomain" evidence="8">
    <location>
        <begin position="184"/>
        <end position="298"/>
    </location>
</feature>
<comment type="pathway">
    <text evidence="2">Amino-acid degradation; L-histidine degradation into L-glutamate; L-glutamate from N-formimidoyl-L-glutamate (transferase route): step 1/1.</text>
</comment>
<dbReference type="GO" id="GO:0019556">
    <property type="term" value="P:L-histidine catabolic process to glutamate and formamide"/>
    <property type="evidence" value="ECO:0007669"/>
    <property type="project" value="UniProtKB-UniPathway"/>
</dbReference>
<evidence type="ECO:0000256" key="7">
    <source>
        <dbReference type="ARBA" id="ARBA00022954"/>
    </source>
</evidence>
<evidence type="ECO:0000256" key="2">
    <source>
        <dbReference type="ARBA" id="ARBA00005082"/>
    </source>
</evidence>
<dbReference type="Pfam" id="PF02971">
    <property type="entry name" value="FTCD"/>
    <property type="match status" value="1"/>
</dbReference>
<dbReference type="Pfam" id="PF07837">
    <property type="entry name" value="FTCD_N"/>
    <property type="match status" value="1"/>
</dbReference>
<dbReference type="EC" id="2.1.2.5" evidence="3"/>
<dbReference type="Gene3D" id="3.30.70.670">
    <property type="entry name" value="Formiminotransferase, C-terminal subdomain"/>
    <property type="match status" value="1"/>
</dbReference>
<evidence type="ECO:0000256" key="5">
    <source>
        <dbReference type="ARBA" id="ARBA00022679"/>
    </source>
</evidence>
<dbReference type="SMART" id="SM01222">
    <property type="entry name" value="FTCD_N"/>
    <property type="match status" value="1"/>
</dbReference>
<dbReference type="InterPro" id="IPR022384">
    <property type="entry name" value="FormiminoTrfase_cat_dom_sf"/>
</dbReference>
<evidence type="ECO:0000259" key="9">
    <source>
        <dbReference type="SMART" id="SM01222"/>
    </source>
</evidence>
<dbReference type="NCBIfam" id="TIGR02024">
    <property type="entry name" value="FtcD"/>
    <property type="match status" value="1"/>
</dbReference>
<dbReference type="SMART" id="SM01221">
    <property type="entry name" value="FTCD"/>
    <property type="match status" value="1"/>
</dbReference>
<organism evidence="10 11">
    <name type="scientific">Anaeromicrobium sediminis</name>
    <dbReference type="NCBI Taxonomy" id="1478221"/>
    <lineage>
        <taxon>Bacteria</taxon>
        <taxon>Bacillati</taxon>
        <taxon>Bacillota</taxon>
        <taxon>Clostridia</taxon>
        <taxon>Peptostreptococcales</taxon>
        <taxon>Thermotaleaceae</taxon>
        <taxon>Anaeromicrobium</taxon>
    </lineage>
</organism>
<comment type="subcellular location">
    <subcellularLocation>
        <location evidence="1">Cytoplasm</location>
    </subcellularLocation>
</comment>
<feature type="domain" description="Formiminotransferase N-terminal subdomain" evidence="9">
    <location>
        <begin position="6"/>
        <end position="183"/>
    </location>
</feature>
<evidence type="ECO:0000313" key="11">
    <source>
        <dbReference type="Proteomes" id="UP000216024"/>
    </source>
</evidence>
<dbReference type="GO" id="GO:0005737">
    <property type="term" value="C:cytoplasm"/>
    <property type="evidence" value="ECO:0007669"/>
    <property type="project" value="UniProtKB-SubCell"/>
</dbReference>
<dbReference type="InterPro" id="IPR004227">
    <property type="entry name" value="Formiminotransferase_cat"/>
</dbReference>
<dbReference type="InterPro" id="IPR013802">
    <property type="entry name" value="Formiminotransferase_C"/>
</dbReference>
<evidence type="ECO:0000256" key="1">
    <source>
        <dbReference type="ARBA" id="ARBA00004496"/>
    </source>
</evidence>
<dbReference type="OrthoDB" id="9773217at2"/>
<dbReference type="InterPro" id="IPR051623">
    <property type="entry name" value="FTCD"/>
</dbReference>
<dbReference type="EMBL" id="NIBG01000008">
    <property type="protein sequence ID" value="PAB59320.1"/>
    <property type="molecule type" value="Genomic_DNA"/>
</dbReference>
<evidence type="ECO:0000256" key="4">
    <source>
        <dbReference type="ARBA" id="ARBA00022490"/>
    </source>
</evidence>
<keyword evidence="4" id="KW-0963">Cytoplasm</keyword>
<dbReference type="PANTHER" id="PTHR12234:SF8">
    <property type="entry name" value="FORMIMINOTRANSFERASE-CYCLODEAMINASE"/>
    <property type="match status" value="1"/>
</dbReference>
<dbReference type="PANTHER" id="PTHR12234">
    <property type="entry name" value="FORMIMINOTRANSFERASE-CYCLODEAMINASE"/>
    <property type="match status" value="1"/>
</dbReference>